<evidence type="ECO:0000259" key="17">
    <source>
        <dbReference type="PROSITE" id="PS50110"/>
    </source>
</evidence>
<evidence type="ECO:0000256" key="9">
    <source>
        <dbReference type="ARBA" id="ARBA00022777"/>
    </source>
</evidence>
<feature type="domain" description="Histidine kinase" evidence="16">
    <location>
        <begin position="524"/>
        <end position="736"/>
    </location>
</feature>
<keyword evidence="7" id="KW-0812">Transmembrane</keyword>
<keyword evidence="9 18" id="KW-0418">Kinase</keyword>
<comment type="catalytic activity">
    <reaction evidence="1">
        <text>ATP + protein L-histidine = ADP + protein N-phospho-L-histidine.</text>
        <dbReference type="EC" id="2.7.13.3"/>
    </reaction>
</comment>
<feature type="domain" description="Response regulatory" evidence="17">
    <location>
        <begin position="763"/>
        <end position="878"/>
    </location>
</feature>
<proteinExistence type="predicted"/>
<dbReference type="SUPFAM" id="SSF55785">
    <property type="entry name" value="PYP-like sensor domain (PAS domain)"/>
    <property type="match status" value="1"/>
</dbReference>
<dbReference type="SUPFAM" id="SSF47384">
    <property type="entry name" value="Homodimeric domain of signal transducing histidine kinase"/>
    <property type="match status" value="1"/>
</dbReference>
<dbReference type="Pfam" id="PF00072">
    <property type="entry name" value="Response_reg"/>
    <property type="match status" value="1"/>
</dbReference>
<dbReference type="Gene3D" id="6.10.250.3020">
    <property type="match status" value="1"/>
</dbReference>
<dbReference type="PROSITE" id="PS50109">
    <property type="entry name" value="HIS_KIN"/>
    <property type="match status" value="1"/>
</dbReference>
<evidence type="ECO:0000256" key="5">
    <source>
        <dbReference type="ARBA" id="ARBA00022553"/>
    </source>
</evidence>
<dbReference type="InterPro" id="IPR004358">
    <property type="entry name" value="Sig_transdc_His_kin-like_C"/>
</dbReference>
<dbReference type="SMART" id="SM00387">
    <property type="entry name" value="HATPase_c"/>
    <property type="match status" value="1"/>
</dbReference>
<evidence type="ECO:0000256" key="4">
    <source>
        <dbReference type="ARBA" id="ARBA00022475"/>
    </source>
</evidence>
<dbReference type="CDD" id="cd00082">
    <property type="entry name" value="HisKA"/>
    <property type="match status" value="1"/>
</dbReference>
<feature type="modified residue" description="4-aspartylphosphate" evidence="14">
    <location>
        <position position="813"/>
    </location>
</feature>
<dbReference type="GO" id="GO:0000155">
    <property type="term" value="F:phosphorelay sensor kinase activity"/>
    <property type="evidence" value="ECO:0007669"/>
    <property type="project" value="InterPro"/>
</dbReference>
<keyword evidence="11" id="KW-1133">Transmembrane helix</keyword>
<comment type="subcellular location">
    <subcellularLocation>
        <location evidence="2">Cell membrane</location>
        <topology evidence="2">Multi-pass membrane protein</topology>
    </subcellularLocation>
</comment>
<feature type="coiled-coil region" evidence="15">
    <location>
        <begin position="34"/>
        <end position="65"/>
    </location>
</feature>
<dbReference type="InterPro" id="IPR035965">
    <property type="entry name" value="PAS-like_dom_sf"/>
</dbReference>
<dbReference type="InterPro" id="IPR011006">
    <property type="entry name" value="CheY-like_superfamily"/>
</dbReference>
<dbReference type="Gene3D" id="3.40.50.2300">
    <property type="match status" value="1"/>
</dbReference>
<sequence length="882" mass="97343">MYPASRYRRLALLLLTVLGGMALAMLSAGHFAEQRALRDESRQLRQQLELYAQTLQQRIDRYRTLPQVLALDPELRSALTRPLDPAAHQRLNLKLERANDVTRSSTLTLIDAGGVAVAASNWRLASSNVGADYSFRPYVKQALAQGNGRFYGIGMTTGVPGYFLSQAIGDDAGRTLGVIVVKIELAALEREWLRLPDVVLVSDRHGVVFLSSRDAWRYRQLQPLSAHQRADLLATRQYARQALLPAQRRSLATLDDGGQVMRIDTPAQREPLLWQSMALPESGWHLHLLHDIGGSRAAGRAAALAAAGSWLALASLGLLFQQRQRLAHLRQRSRRELESLLQQHAQELRTAQDGVVQAAQRADTGLSRSLEHLPQGVVIIDAQLRLVAWNSRYLEIFRFPPDLIRLGRPIEDVFRYNARRGLLGPGPVEAAIQRRLDHLRSGRPHMRESEKNHGTVLEIRGNPLPDGGFVTSYADITSYKNAARELRSLADALEHRIAERTRDLADAKREAESANRYKTRFVASAVHDLLQPLNAARMFVSALRGRLDDGDARQIADHVDNALVAQDAILNSLLDISRLESGTLKTQVRDFALGPLLQTLAHEFGIVAQDRGLRLDYVPTGAAVRSDETLLRRILQNFLSNAVRYTPRGRVLLGCRRDGDSLRIEVHDQGPGIPEALQQEIFEEFRRLGDGVAHDRGAGLGLAIVERIGRLLGHRIGLRSQLGRGSVFAVTVALGDARAAAQAQPPTAVASDNGEDPILHGCRVWCIDDDPGVCEAGRALLERWTCRLELAAGPEEALAAAQPAQAPELVLLDVRMGECDGPALFAQLCGRWNAEPRVILVTAEADPALRVLAQERGWGFLAKPVRAPALRALMTQMLLRRG</sequence>
<keyword evidence="12" id="KW-0902">Two-component regulatory system</keyword>
<dbReference type="PRINTS" id="PR00344">
    <property type="entry name" value="BCTRLSENSOR"/>
</dbReference>
<reference evidence="18 19" key="1">
    <citation type="submission" date="2016-08" db="EMBL/GenBank/DDBJ databases">
        <title>Evolution of the type three secretion system and type three effector repertoires in Xanthomonas.</title>
        <authorList>
            <person name="Merda D."/>
            <person name="Briand M."/>
            <person name="Bosis E."/>
            <person name="Rousseau C."/>
            <person name="Portier P."/>
            <person name="Jacques M.-A."/>
            <person name="Fischer-Le Saux M."/>
        </authorList>
    </citation>
    <scope>NUCLEOTIDE SEQUENCE [LARGE SCALE GENOMIC DNA]</scope>
    <source>
        <strain evidence="18 19">CFBP 4691</strain>
    </source>
</reference>
<dbReference type="PROSITE" id="PS50110">
    <property type="entry name" value="RESPONSE_REGULATORY"/>
    <property type="match status" value="1"/>
</dbReference>
<dbReference type="GO" id="GO:0005524">
    <property type="term" value="F:ATP binding"/>
    <property type="evidence" value="ECO:0007669"/>
    <property type="project" value="UniProtKB-KW"/>
</dbReference>
<gene>
    <name evidence="18" type="ORF">XthCFBP4691_15930</name>
</gene>
<dbReference type="EMBL" id="MIGX01000100">
    <property type="protein sequence ID" value="PPT86762.1"/>
    <property type="molecule type" value="Genomic_DNA"/>
</dbReference>
<dbReference type="PANTHER" id="PTHR43047:SF9">
    <property type="entry name" value="HISTIDINE KINASE"/>
    <property type="match status" value="1"/>
</dbReference>
<evidence type="ECO:0000256" key="10">
    <source>
        <dbReference type="ARBA" id="ARBA00022840"/>
    </source>
</evidence>
<evidence type="ECO:0000256" key="2">
    <source>
        <dbReference type="ARBA" id="ARBA00004651"/>
    </source>
</evidence>
<dbReference type="GO" id="GO:0005886">
    <property type="term" value="C:plasma membrane"/>
    <property type="evidence" value="ECO:0007669"/>
    <property type="project" value="UniProtKB-SubCell"/>
</dbReference>
<keyword evidence="4" id="KW-1003">Cell membrane</keyword>
<accession>A0A2S6ZCE2</accession>
<keyword evidence="6" id="KW-0808">Transferase</keyword>
<dbReference type="SMART" id="SM00448">
    <property type="entry name" value="REC"/>
    <property type="match status" value="1"/>
</dbReference>
<feature type="coiled-coil region" evidence="15">
    <location>
        <begin position="476"/>
        <end position="510"/>
    </location>
</feature>
<evidence type="ECO:0000256" key="7">
    <source>
        <dbReference type="ARBA" id="ARBA00022692"/>
    </source>
</evidence>
<evidence type="ECO:0000256" key="14">
    <source>
        <dbReference type="PROSITE-ProRule" id="PRU00169"/>
    </source>
</evidence>
<dbReference type="Pfam" id="PF00512">
    <property type="entry name" value="HisKA"/>
    <property type="match status" value="1"/>
</dbReference>
<keyword evidence="5 14" id="KW-0597">Phosphoprotein</keyword>
<evidence type="ECO:0000313" key="18">
    <source>
        <dbReference type="EMBL" id="PPT86762.1"/>
    </source>
</evidence>
<dbReference type="Pfam" id="PF02743">
    <property type="entry name" value="dCache_1"/>
    <property type="match status" value="1"/>
</dbReference>
<comment type="caution">
    <text evidence="18">The sequence shown here is derived from an EMBL/GenBank/DDBJ whole genome shotgun (WGS) entry which is preliminary data.</text>
</comment>
<dbReference type="InterPro" id="IPR036097">
    <property type="entry name" value="HisK_dim/P_sf"/>
</dbReference>
<dbReference type="CDD" id="cd12914">
    <property type="entry name" value="PDC1_DGC_like"/>
    <property type="match status" value="1"/>
</dbReference>
<dbReference type="AlphaFoldDB" id="A0A2S6ZCE2"/>
<evidence type="ECO:0000259" key="16">
    <source>
        <dbReference type="PROSITE" id="PS50109"/>
    </source>
</evidence>
<evidence type="ECO:0000313" key="19">
    <source>
        <dbReference type="Proteomes" id="UP000239898"/>
    </source>
</evidence>
<evidence type="ECO:0000256" key="6">
    <source>
        <dbReference type="ARBA" id="ARBA00022679"/>
    </source>
</evidence>
<dbReference type="SUPFAM" id="SSF103190">
    <property type="entry name" value="Sensory domain-like"/>
    <property type="match status" value="1"/>
</dbReference>
<dbReference type="PANTHER" id="PTHR43047">
    <property type="entry name" value="TWO-COMPONENT HISTIDINE PROTEIN KINASE"/>
    <property type="match status" value="1"/>
</dbReference>
<protein>
    <recommendedName>
        <fullName evidence="3">histidine kinase</fullName>
        <ecNumber evidence="3">2.7.13.3</ecNumber>
    </recommendedName>
</protein>
<dbReference type="CDD" id="cd00075">
    <property type="entry name" value="HATPase"/>
    <property type="match status" value="1"/>
</dbReference>
<dbReference type="Pfam" id="PF12860">
    <property type="entry name" value="PAS_7"/>
    <property type="match status" value="1"/>
</dbReference>
<keyword evidence="13" id="KW-0472">Membrane</keyword>
<dbReference type="InterPro" id="IPR003594">
    <property type="entry name" value="HATPase_dom"/>
</dbReference>
<keyword evidence="19" id="KW-1185">Reference proteome</keyword>
<dbReference type="InterPro" id="IPR005467">
    <property type="entry name" value="His_kinase_dom"/>
</dbReference>
<keyword evidence="8" id="KW-0547">Nucleotide-binding</keyword>
<evidence type="ECO:0000256" key="12">
    <source>
        <dbReference type="ARBA" id="ARBA00023012"/>
    </source>
</evidence>
<dbReference type="Proteomes" id="UP000239898">
    <property type="component" value="Unassembled WGS sequence"/>
</dbReference>
<dbReference type="InterPro" id="IPR001789">
    <property type="entry name" value="Sig_transdc_resp-reg_receiver"/>
</dbReference>
<keyword evidence="15" id="KW-0175">Coiled coil</keyword>
<dbReference type="InterPro" id="IPR033479">
    <property type="entry name" value="dCache_1"/>
</dbReference>
<dbReference type="SMART" id="SM00388">
    <property type="entry name" value="HisKA"/>
    <property type="match status" value="1"/>
</dbReference>
<dbReference type="SUPFAM" id="SSF52172">
    <property type="entry name" value="CheY-like"/>
    <property type="match status" value="1"/>
</dbReference>
<evidence type="ECO:0000256" key="8">
    <source>
        <dbReference type="ARBA" id="ARBA00022741"/>
    </source>
</evidence>
<dbReference type="Gene3D" id="3.30.565.10">
    <property type="entry name" value="Histidine kinase-like ATPase, C-terminal domain"/>
    <property type="match status" value="1"/>
</dbReference>
<dbReference type="InterPro" id="IPR036890">
    <property type="entry name" value="HATPase_C_sf"/>
</dbReference>
<dbReference type="Gene3D" id="3.30.450.20">
    <property type="entry name" value="PAS domain"/>
    <property type="match status" value="3"/>
</dbReference>
<name>A0A2S6ZCE2_9XANT</name>
<dbReference type="CDD" id="cd00156">
    <property type="entry name" value="REC"/>
    <property type="match status" value="1"/>
</dbReference>
<dbReference type="InterPro" id="IPR003661">
    <property type="entry name" value="HisK_dim/P_dom"/>
</dbReference>
<evidence type="ECO:0000256" key="15">
    <source>
        <dbReference type="SAM" id="Coils"/>
    </source>
</evidence>
<dbReference type="FunFam" id="3.30.565.10:FF:000049">
    <property type="entry name" value="Two-component sensor histidine kinase"/>
    <property type="match status" value="1"/>
</dbReference>
<dbReference type="InterPro" id="IPR029151">
    <property type="entry name" value="Sensor-like_sf"/>
</dbReference>
<dbReference type="Pfam" id="PF02518">
    <property type="entry name" value="HATPase_c"/>
    <property type="match status" value="1"/>
</dbReference>
<dbReference type="OrthoDB" id="9764438at2"/>
<dbReference type="Gene3D" id="1.10.287.130">
    <property type="match status" value="1"/>
</dbReference>
<evidence type="ECO:0000256" key="11">
    <source>
        <dbReference type="ARBA" id="ARBA00022989"/>
    </source>
</evidence>
<dbReference type="EC" id="2.7.13.3" evidence="3"/>
<evidence type="ECO:0000256" key="1">
    <source>
        <dbReference type="ARBA" id="ARBA00000085"/>
    </source>
</evidence>
<evidence type="ECO:0000256" key="13">
    <source>
        <dbReference type="ARBA" id="ARBA00023136"/>
    </source>
</evidence>
<feature type="coiled-coil region" evidence="15">
    <location>
        <begin position="323"/>
        <end position="354"/>
    </location>
</feature>
<organism evidence="18 19">
    <name type="scientific">Xanthomonas theicola</name>
    <dbReference type="NCBI Taxonomy" id="56464"/>
    <lineage>
        <taxon>Bacteria</taxon>
        <taxon>Pseudomonadati</taxon>
        <taxon>Pseudomonadota</taxon>
        <taxon>Gammaproteobacteria</taxon>
        <taxon>Lysobacterales</taxon>
        <taxon>Lysobacteraceae</taxon>
        <taxon>Xanthomonas</taxon>
    </lineage>
</organism>
<evidence type="ECO:0000256" key="3">
    <source>
        <dbReference type="ARBA" id="ARBA00012438"/>
    </source>
</evidence>
<dbReference type="SUPFAM" id="SSF55874">
    <property type="entry name" value="ATPase domain of HSP90 chaperone/DNA topoisomerase II/histidine kinase"/>
    <property type="match status" value="1"/>
</dbReference>
<dbReference type="FunFam" id="1.10.287.130:FF:000063">
    <property type="entry name" value="Hybrid sensor histidine kinase/response regulator"/>
    <property type="match status" value="1"/>
</dbReference>
<dbReference type="GO" id="GO:0009927">
    <property type="term" value="F:histidine phosphotransfer kinase activity"/>
    <property type="evidence" value="ECO:0007669"/>
    <property type="project" value="TreeGrafter"/>
</dbReference>
<keyword evidence="10" id="KW-0067">ATP-binding</keyword>